<keyword evidence="5" id="KW-0997">Cell inner membrane</keyword>
<comment type="caution">
    <text evidence="12">The sequence shown here is derived from an EMBL/GenBank/DDBJ whole genome shotgun (WGS) entry which is preliminary data.</text>
</comment>
<feature type="transmembrane region" description="Helical" evidence="10">
    <location>
        <begin position="264"/>
        <end position="282"/>
    </location>
</feature>
<feature type="transmembrane region" description="Helical" evidence="10">
    <location>
        <begin position="144"/>
        <end position="161"/>
    </location>
</feature>
<dbReference type="Gene3D" id="1.10.3720.10">
    <property type="entry name" value="MetI-like"/>
    <property type="match status" value="1"/>
</dbReference>
<gene>
    <name evidence="12" type="ORF">C7B45_07080</name>
</gene>
<dbReference type="GO" id="GO:0005886">
    <property type="term" value="C:plasma membrane"/>
    <property type="evidence" value="ECO:0007669"/>
    <property type="project" value="UniProtKB-SubCell"/>
</dbReference>
<dbReference type="AlphaFoldDB" id="A0A2T2WJF3"/>
<dbReference type="PANTHER" id="PTHR43227:SF9">
    <property type="entry name" value="SN-GLYCEROL-3-PHOSPHATE TRANSPORT SYSTEM PERMEASE PROTEIN UGPA"/>
    <property type="match status" value="1"/>
</dbReference>
<feature type="transmembrane region" description="Helical" evidence="10">
    <location>
        <begin position="69"/>
        <end position="91"/>
    </location>
</feature>
<evidence type="ECO:0000256" key="3">
    <source>
        <dbReference type="ARBA" id="ARBA00022448"/>
    </source>
</evidence>
<evidence type="ECO:0000259" key="11">
    <source>
        <dbReference type="PROSITE" id="PS50928"/>
    </source>
</evidence>
<organism evidence="12 13">
    <name type="scientific">Sulfobacillus acidophilus</name>
    <dbReference type="NCBI Taxonomy" id="53633"/>
    <lineage>
        <taxon>Bacteria</taxon>
        <taxon>Bacillati</taxon>
        <taxon>Bacillota</taxon>
        <taxon>Clostridia</taxon>
        <taxon>Eubacteriales</taxon>
        <taxon>Clostridiales Family XVII. Incertae Sedis</taxon>
        <taxon>Sulfobacillus</taxon>
    </lineage>
</organism>
<dbReference type="PROSITE" id="PS50928">
    <property type="entry name" value="ABC_TM1"/>
    <property type="match status" value="1"/>
</dbReference>
<evidence type="ECO:0000256" key="5">
    <source>
        <dbReference type="ARBA" id="ARBA00022519"/>
    </source>
</evidence>
<comment type="subcellular location">
    <subcellularLocation>
        <location evidence="1">Cell inner membrane</location>
        <topology evidence="1">Multi-pass membrane protein</topology>
    </subcellularLocation>
    <subcellularLocation>
        <location evidence="10">Cell membrane</location>
        <topology evidence="10">Multi-pass membrane protein</topology>
    </subcellularLocation>
</comment>
<dbReference type="Pfam" id="PF00528">
    <property type="entry name" value="BPD_transp_1"/>
    <property type="match status" value="1"/>
</dbReference>
<evidence type="ECO:0000313" key="13">
    <source>
        <dbReference type="Proteomes" id="UP000241848"/>
    </source>
</evidence>
<feature type="transmembrane region" description="Helical" evidence="10">
    <location>
        <begin position="38"/>
        <end position="57"/>
    </location>
</feature>
<dbReference type="PANTHER" id="PTHR43227">
    <property type="entry name" value="BLL4140 PROTEIN"/>
    <property type="match status" value="1"/>
</dbReference>
<comment type="similarity">
    <text evidence="10">Belongs to the binding-protein-dependent transport system permease family.</text>
</comment>
<evidence type="ECO:0000313" key="12">
    <source>
        <dbReference type="EMBL" id="PSR22371.1"/>
    </source>
</evidence>
<evidence type="ECO:0000256" key="9">
    <source>
        <dbReference type="ARBA" id="ARBA00040780"/>
    </source>
</evidence>
<dbReference type="Proteomes" id="UP000241848">
    <property type="component" value="Unassembled WGS sequence"/>
</dbReference>
<name>A0A2T2WJF3_9FIRM</name>
<comment type="subunit">
    <text evidence="2">The complex is composed of two ATP-binding proteins (UgpC), two transmembrane proteins (UgpA and UgpE) and a solute-binding protein (UgpB).</text>
</comment>
<accession>A0A2T2WJF3</accession>
<dbReference type="InterPro" id="IPR000515">
    <property type="entry name" value="MetI-like"/>
</dbReference>
<dbReference type="EMBL" id="PXYV01000018">
    <property type="protein sequence ID" value="PSR22371.1"/>
    <property type="molecule type" value="Genomic_DNA"/>
</dbReference>
<dbReference type="GO" id="GO:0055085">
    <property type="term" value="P:transmembrane transport"/>
    <property type="evidence" value="ECO:0007669"/>
    <property type="project" value="InterPro"/>
</dbReference>
<feature type="transmembrane region" description="Helical" evidence="10">
    <location>
        <begin position="103"/>
        <end position="124"/>
    </location>
</feature>
<keyword evidence="6 10" id="KW-0812">Transmembrane</keyword>
<evidence type="ECO:0000256" key="6">
    <source>
        <dbReference type="ARBA" id="ARBA00022692"/>
    </source>
</evidence>
<evidence type="ECO:0000256" key="4">
    <source>
        <dbReference type="ARBA" id="ARBA00022475"/>
    </source>
</evidence>
<reference evidence="12 13" key="1">
    <citation type="journal article" date="2014" name="BMC Genomics">
        <title>Comparison of environmental and isolate Sulfobacillus genomes reveals diverse carbon, sulfur, nitrogen, and hydrogen metabolisms.</title>
        <authorList>
            <person name="Justice N.B."/>
            <person name="Norman A."/>
            <person name="Brown C.T."/>
            <person name="Singh A."/>
            <person name="Thomas B.C."/>
            <person name="Banfield J.F."/>
        </authorList>
    </citation>
    <scope>NUCLEOTIDE SEQUENCE [LARGE SCALE GENOMIC DNA]</scope>
    <source>
        <strain evidence="12">AMDSBA3</strain>
    </source>
</reference>
<sequence>MFPHKLLPYLLLLPQLVVVAVFFLWPGIKALVESLYEVNVFGLGGHFAGLANFRAVFASGTYGESLGVTLIYAAITTVLAMGIGLFLAVQVDRVRRGRSVYRTVFAWTYAVPAAISGALWLFIFNPEIGVGSVLLGKLNIPWNFNINLFDAMALIIAATVWQQSAYNFLFFTAGLQAIPAEVLEAASLDGAGSLKRFWRVVFPLLSPTTFYLSVMNIIYVFFSTFSIIDIITQGGPHDGTETLVYQIYQNAFQNANTSAAAAETVLLIILVSILTVVQFRYINRRVHYQ</sequence>
<feature type="domain" description="ABC transmembrane type-1" evidence="11">
    <location>
        <begin position="66"/>
        <end position="278"/>
    </location>
</feature>
<keyword evidence="4" id="KW-1003">Cell membrane</keyword>
<feature type="transmembrane region" description="Helical" evidence="10">
    <location>
        <begin position="200"/>
        <end position="222"/>
    </location>
</feature>
<keyword evidence="8 10" id="KW-0472">Membrane</keyword>
<dbReference type="SUPFAM" id="SSF161098">
    <property type="entry name" value="MetI-like"/>
    <property type="match status" value="1"/>
</dbReference>
<evidence type="ECO:0000256" key="1">
    <source>
        <dbReference type="ARBA" id="ARBA00004429"/>
    </source>
</evidence>
<evidence type="ECO:0000256" key="10">
    <source>
        <dbReference type="RuleBase" id="RU363032"/>
    </source>
</evidence>
<evidence type="ECO:0000256" key="7">
    <source>
        <dbReference type="ARBA" id="ARBA00022989"/>
    </source>
</evidence>
<dbReference type="InterPro" id="IPR035906">
    <property type="entry name" value="MetI-like_sf"/>
</dbReference>
<evidence type="ECO:0000256" key="8">
    <source>
        <dbReference type="ARBA" id="ARBA00023136"/>
    </source>
</evidence>
<keyword evidence="3 10" id="KW-0813">Transport</keyword>
<dbReference type="CDD" id="cd06261">
    <property type="entry name" value="TM_PBP2"/>
    <property type="match status" value="1"/>
</dbReference>
<keyword evidence="7 10" id="KW-1133">Transmembrane helix</keyword>
<proteinExistence type="inferred from homology"/>
<evidence type="ECO:0000256" key="2">
    <source>
        <dbReference type="ARBA" id="ARBA00011557"/>
    </source>
</evidence>
<protein>
    <recommendedName>
        <fullName evidence="9">sn-glycerol-3-phosphate transport system permease protein UgpA</fullName>
    </recommendedName>
</protein>
<feature type="transmembrane region" description="Helical" evidence="10">
    <location>
        <begin position="6"/>
        <end position="26"/>
    </location>
</feature>
<dbReference type="InterPro" id="IPR050809">
    <property type="entry name" value="UgpAE/MalFG_permease"/>
</dbReference>